<reference evidence="8 9" key="1">
    <citation type="submission" date="2020-07" db="EMBL/GenBank/DDBJ databases">
        <title>Sequencing the genomes of 1000 actinobacteria strains.</title>
        <authorList>
            <person name="Klenk H.-P."/>
        </authorList>
    </citation>
    <scope>NUCLEOTIDE SEQUENCE [LARGE SCALE GENOMIC DNA]</scope>
    <source>
        <strain evidence="8 9">DSM 22083</strain>
    </source>
</reference>
<feature type="domain" description="Penicillin-binding protein transpeptidase" evidence="6">
    <location>
        <begin position="314"/>
        <end position="618"/>
    </location>
</feature>
<feature type="domain" description="Penicillin-binding protein dimerisation" evidence="7">
    <location>
        <begin position="116"/>
        <end position="270"/>
    </location>
</feature>
<keyword evidence="5" id="KW-1133">Transmembrane helix</keyword>
<name>A0A7Y9LEE5_9ACTN</name>
<organism evidence="8 9">
    <name type="scientific">Microlunatus parietis</name>
    <dbReference type="NCBI Taxonomy" id="682979"/>
    <lineage>
        <taxon>Bacteria</taxon>
        <taxon>Bacillati</taxon>
        <taxon>Actinomycetota</taxon>
        <taxon>Actinomycetes</taxon>
        <taxon>Propionibacteriales</taxon>
        <taxon>Propionibacteriaceae</taxon>
        <taxon>Microlunatus</taxon>
    </lineage>
</organism>
<dbReference type="InterPro" id="IPR005311">
    <property type="entry name" value="PBP_dimer"/>
</dbReference>
<proteinExistence type="inferred from homology"/>
<evidence type="ECO:0000259" key="6">
    <source>
        <dbReference type="Pfam" id="PF00905"/>
    </source>
</evidence>
<keyword evidence="9" id="KW-1185">Reference proteome</keyword>
<dbReference type="InterPro" id="IPR050515">
    <property type="entry name" value="Beta-lactam/transpept"/>
</dbReference>
<dbReference type="RefSeq" id="WP_179757465.1">
    <property type="nucleotide sequence ID" value="NZ_JACCBU010000001.1"/>
</dbReference>
<dbReference type="InterPro" id="IPR036138">
    <property type="entry name" value="PBP_dimer_sf"/>
</dbReference>
<dbReference type="Pfam" id="PF03717">
    <property type="entry name" value="PBP_dimer"/>
    <property type="match status" value="1"/>
</dbReference>
<keyword evidence="8" id="KW-0132">Cell division</keyword>
<dbReference type="GO" id="GO:0051301">
    <property type="term" value="P:cell division"/>
    <property type="evidence" value="ECO:0007669"/>
    <property type="project" value="UniProtKB-KW"/>
</dbReference>
<dbReference type="EMBL" id="JACCBU010000001">
    <property type="protein sequence ID" value="NYE74867.1"/>
    <property type="molecule type" value="Genomic_DNA"/>
</dbReference>
<comment type="caution">
    <text evidence="8">The sequence shown here is derived from an EMBL/GenBank/DDBJ whole genome shotgun (WGS) entry which is preliminary data.</text>
</comment>
<evidence type="ECO:0000313" key="9">
    <source>
        <dbReference type="Proteomes" id="UP000569914"/>
    </source>
</evidence>
<dbReference type="GO" id="GO:0008658">
    <property type="term" value="F:penicillin binding"/>
    <property type="evidence" value="ECO:0007669"/>
    <property type="project" value="InterPro"/>
</dbReference>
<evidence type="ECO:0000256" key="5">
    <source>
        <dbReference type="SAM" id="Phobius"/>
    </source>
</evidence>
<dbReference type="Gene3D" id="3.30.450.330">
    <property type="match status" value="1"/>
</dbReference>
<dbReference type="PANTHER" id="PTHR30627">
    <property type="entry name" value="PEPTIDOGLYCAN D,D-TRANSPEPTIDASE"/>
    <property type="match status" value="1"/>
</dbReference>
<keyword evidence="5" id="KW-0812">Transmembrane</keyword>
<evidence type="ECO:0000259" key="7">
    <source>
        <dbReference type="Pfam" id="PF03717"/>
    </source>
</evidence>
<dbReference type="Proteomes" id="UP000569914">
    <property type="component" value="Unassembled WGS sequence"/>
</dbReference>
<evidence type="ECO:0000256" key="4">
    <source>
        <dbReference type="SAM" id="MobiDB-lite"/>
    </source>
</evidence>
<feature type="compositionally biased region" description="Basic and acidic residues" evidence="4">
    <location>
        <begin position="507"/>
        <end position="523"/>
    </location>
</feature>
<evidence type="ECO:0000256" key="2">
    <source>
        <dbReference type="ARBA" id="ARBA00007171"/>
    </source>
</evidence>
<dbReference type="AlphaFoldDB" id="A0A7Y9LEE5"/>
<protein>
    <submittedName>
        <fullName evidence="8">Cell division protein FtsI (Penicillin-binding protein 3)</fullName>
    </submittedName>
</protein>
<gene>
    <name evidence="8" type="ORF">BKA15_006196</name>
</gene>
<dbReference type="GO" id="GO:0071555">
    <property type="term" value="P:cell wall organization"/>
    <property type="evidence" value="ECO:0007669"/>
    <property type="project" value="TreeGrafter"/>
</dbReference>
<dbReference type="InterPro" id="IPR012338">
    <property type="entry name" value="Beta-lactam/transpept-like"/>
</dbReference>
<accession>A0A7Y9LEE5</accession>
<sequence length="640" mass="68115">MADDRRRQPRPTRRPSKATTAASASRRLRPQAEKKLAASTAKATARNSARAAKKKVYKPVRRVPLGNSPRRLRVVLVAMAIALSLCGGRLLQLQGFDSAAYAADGDQFTAKLPLLPTRGDLVDRNGQVLATTQPAVAVTADPTLTRNTTKDPERAARFAAVILKHLDLDRATLLERLNKPDTRFVYLAKKIPATTYLALAAELTELKLYGVFRESDPIRVYPGTNVAAGVVGFVNGEGEGVAGLERSLNGKLAGVEGQETFEMAPNGSRIPLGESKINPAVDGIDYQLTLDAELQWMVERRLEEQVRKAGGETGTAITMNIKTGEVLAMANYPGYDASKPGAADPDDLGNRAVSAAYEPGSVQKLLTAAALIDAGVANPDTKLTIPALLGSGDGTVKDAFAHGEINLLMRGVIAKSSNIGTIMLARQLETSRLRAYLASFGLGSKTGIGLPGESSGHLPPADMADYTRDQIAFGQGLSVTAIQEAAAIAALLNDGVYNQPSVIKSATDQDGKPVDLPKQDPRRVVSSSTSDQIRDLMQAVVDHGSDRLALDEYASGGKTGTAQRYDPDCGCYRGYTVSYVSAAPIDDPELLTYVVVDNPTNSDTGTTGAAPAAVDIMQLALPRYGIPPTTERPKKEKIKW</sequence>
<feature type="region of interest" description="Disordered" evidence="4">
    <location>
        <begin position="1"/>
        <end position="55"/>
    </location>
</feature>
<dbReference type="SUPFAM" id="SSF56601">
    <property type="entry name" value="beta-lactamase/transpeptidase-like"/>
    <property type="match status" value="1"/>
</dbReference>
<feature type="compositionally biased region" description="Basic residues" evidence="4">
    <location>
        <begin position="7"/>
        <end position="16"/>
    </location>
</feature>
<dbReference type="Gene3D" id="3.40.710.10">
    <property type="entry name" value="DD-peptidase/beta-lactamase superfamily"/>
    <property type="match status" value="1"/>
</dbReference>
<feature type="transmembrane region" description="Helical" evidence="5">
    <location>
        <begin position="72"/>
        <end position="91"/>
    </location>
</feature>
<evidence type="ECO:0000313" key="8">
    <source>
        <dbReference type="EMBL" id="NYE74867.1"/>
    </source>
</evidence>
<dbReference type="PANTHER" id="PTHR30627:SF1">
    <property type="entry name" value="PEPTIDOGLYCAN D,D-TRANSPEPTIDASE FTSI"/>
    <property type="match status" value="1"/>
</dbReference>
<evidence type="ECO:0000256" key="1">
    <source>
        <dbReference type="ARBA" id="ARBA00004370"/>
    </source>
</evidence>
<feature type="compositionally biased region" description="Low complexity" evidence="4">
    <location>
        <begin position="37"/>
        <end position="50"/>
    </location>
</feature>
<feature type="region of interest" description="Disordered" evidence="4">
    <location>
        <begin position="504"/>
        <end position="531"/>
    </location>
</feature>
<evidence type="ECO:0000256" key="3">
    <source>
        <dbReference type="ARBA" id="ARBA00023136"/>
    </source>
</evidence>
<keyword evidence="3 5" id="KW-0472">Membrane</keyword>
<comment type="similarity">
    <text evidence="2">Belongs to the transpeptidase family.</text>
</comment>
<dbReference type="SUPFAM" id="SSF56519">
    <property type="entry name" value="Penicillin binding protein dimerisation domain"/>
    <property type="match status" value="1"/>
</dbReference>
<comment type="subcellular location">
    <subcellularLocation>
        <location evidence="1">Membrane</location>
    </subcellularLocation>
</comment>
<keyword evidence="8" id="KW-0131">Cell cycle</keyword>
<dbReference type="GO" id="GO:0005886">
    <property type="term" value="C:plasma membrane"/>
    <property type="evidence" value="ECO:0007669"/>
    <property type="project" value="TreeGrafter"/>
</dbReference>
<dbReference type="Pfam" id="PF00905">
    <property type="entry name" value="Transpeptidase"/>
    <property type="match status" value="1"/>
</dbReference>
<dbReference type="Gene3D" id="3.90.1310.10">
    <property type="entry name" value="Penicillin-binding protein 2a (Domain 2)"/>
    <property type="match status" value="1"/>
</dbReference>
<dbReference type="InterPro" id="IPR001460">
    <property type="entry name" value="PCN-bd_Tpept"/>
</dbReference>